<comment type="caution">
    <text evidence="2">The sequence shown here is derived from an EMBL/GenBank/DDBJ whole genome shotgun (WGS) entry which is preliminary data.</text>
</comment>
<reference evidence="2 3" key="1">
    <citation type="journal article" date="2016" name="Front. Microbiol.">
        <title>Comprehensive Phylogenetic Analysis of Bovine Non-aureus Staphylococci Species Based on Whole-Genome Sequencing.</title>
        <authorList>
            <person name="Naushad S."/>
            <person name="Barkema H.W."/>
            <person name="Luby C."/>
            <person name="Condas L.A."/>
            <person name="Nobrega D.B."/>
            <person name="Carson D.A."/>
            <person name="De Buck J."/>
        </authorList>
    </citation>
    <scope>NUCLEOTIDE SEQUENCE [LARGE SCALE GENOMIC DNA]</scope>
    <source>
        <strain evidence="2 3">SNUC 5959</strain>
    </source>
</reference>
<keyword evidence="1" id="KW-0812">Transmembrane</keyword>
<feature type="transmembrane region" description="Helical" evidence="1">
    <location>
        <begin position="5"/>
        <end position="25"/>
    </location>
</feature>
<dbReference type="Proteomes" id="UP000285625">
    <property type="component" value="Unassembled WGS sequence"/>
</dbReference>
<protein>
    <submittedName>
        <fullName evidence="2">Uncharacterized protein</fullName>
    </submittedName>
</protein>
<feature type="transmembrane region" description="Helical" evidence="1">
    <location>
        <begin position="31"/>
        <end position="51"/>
    </location>
</feature>
<proteinExistence type="predicted"/>
<evidence type="ECO:0000313" key="3">
    <source>
        <dbReference type="Proteomes" id="UP000285625"/>
    </source>
</evidence>
<feature type="non-terminal residue" evidence="2">
    <location>
        <position position="133"/>
    </location>
</feature>
<accession>A0A418JID7</accession>
<evidence type="ECO:0000256" key="1">
    <source>
        <dbReference type="SAM" id="Phobius"/>
    </source>
</evidence>
<dbReference type="AlphaFoldDB" id="A0A418JID7"/>
<organism evidence="2 3">
    <name type="scientific">Staphylococcus hyicus</name>
    <dbReference type="NCBI Taxonomy" id="1284"/>
    <lineage>
        <taxon>Bacteria</taxon>
        <taxon>Bacillati</taxon>
        <taxon>Bacillota</taxon>
        <taxon>Bacilli</taxon>
        <taxon>Bacillales</taxon>
        <taxon>Staphylococcaceae</taxon>
        <taxon>Staphylococcus</taxon>
    </lineage>
</organism>
<keyword evidence="1" id="KW-1133">Transmembrane helix</keyword>
<sequence length="133" mass="15668">MKVIIYWIMLVFSILTIFGGILTVSKQGLTITDTITFIIFISLIIFSMIKIKKHSKTTYRNNDTSKMKNTEDNKNHYKLDDKKDFSYTNEINTSKVKENHNESEIIQTQPSIEYKHNIEKDYTYNKGDNNHIH</sequence>
<keyword evidence="1" id="KW-0472">Membrane</keyword>
<dbReference type="EMBL" id="QXVO01000021">
    <property type="protein sequence ID" value="RIO45393.1"/>
    <property type="molecule type" value="Genomic_DNA"/>
</dbReference>
<name>A0A418JID7_STAHY</name>
<evidence type="ECO:0000313" key="2">
    <source>
        <dbReference type="EMBL" id="RIO45393.1"/>
    </source>
</evidence>
<gene>
    <name evidence="2" type="ORF">BUZ57_07515</name>
</gene>